<protein>
    <recommendedName>
        <fullName evidence="4">Aspartate--tRNA ligase, cytoplasmic</fullName>
        <ecNumber evidence="3">6.1.1.12</ecNumber>
    </recommendedName>
</protein>
<comment type="similarity">
    <text evidence="2">Belongs to the class-II aminoacyl-tRNA synthetase family. Type 2 subfamily.</text>
</comment>
<keyword evidence="10" id="KW-0030">Aminoacyl-tRNA synthetase</keyword>
<sequence>MLECVFLYPQYDTDFYILDKFPLAVRPFYTMPDPHNQKWSNSYDMFMRGEEILSGAQRIHDPVFLTKRAKDHGIDLETIKGYIDSFKYGVAPHAGGGIGKFIVLYPNLLMFV</sequence>
<accession>A0AAV4E108</accession>
<dbReference type="Pfam" id="PF00152">
    <property type="entry name" value="tRNA-synt_2"/>
    <property type="match status" value="1"/>
</dbReference>
<dbReference type="GO" id="GO:0005829">
    <property type="term" value="C:cytosol"/>
    <property type="evidence" value="ECO:0007669"/>
    <property type="project" value="TreeGrafter"/>
</dbReference>
<evidence type="ECO:0000256" key="4">
    <source>
        <dbReference type="ARBA" id="ARBA00018853"/>
    </source>
</evidence>
<dbReference type="GO" id="GO:0017101">
    <property type="term" value="C:aminoacyl-tRNA synthetase multienzyme complex"/>
    <property type="evidence" value="ECO:0007669"/>
    <property type="project" value="TreeGrafter"/>
</dbReference>
<dbReference type="InterPro" id="IPR004364">
    <property type="entry name" value="Aa-tRNA-synt_II"/>
</dbReference>
<evidence type="ECO:0000256" key="6">
    <source>
        <dbReference type="ARBA" id="ARBA00022598"/>
    </source>
</evidence>
<dbReference type="AlphaFoldDB" id="A0AAV4E108"/>
<evidence type="ECO:0000256" key="9">
    <source>
        <dbReference type="ARBA" id="ARBA00022917"/>
    </source>
</evidence>
<comment type="catalytic activity">
    <reaction evidence="11">
        <text>tRNA(Asp) + L-aspartate + ATP = L-aspartyl-tRNA(Asp) + AMP + diphosphate</text>
        <dbReference type="Rhea" id="RHEA:19649"/>
        <dbReference type="Rhea" id="RHEA-COMP:9660"/>
        <dbReference type="Rhea" id="RHEA-COMP:9678"/>
        <dbReference type="ChEBI" id="CHEBI:29991"/>
        <dbReference type="ChEBI" id="CHEBI:30616"/>
        <dbReference type="ChEBI" id="CHEBI:33019"/>
        <dbReference type="ChEBI" id="CHEBI:78442"/>
        <dbReference type="ChEBI" id="CHEBI:78516"/>
        <dbReference type="ChEBI" id="CHEBI:456215"/>
        <dbReference type="EC" id="6.1.1.12"/>
    </reaction>
</comment>
<keyword evidence="7" id="KW-0547">Nucleotide-binding</keyword>
<keyword evidence="8" id="KW-0067">ATP-binding</keyword>
<evidence type="ECO:0000256" key="2">
    <source>
        <dbReference type="ARBA" id="ARBA00005312"/>
    </source>
</evidence>
<keyword evidence="14" id="KW-1185">Reference proteome</keyword>
<dbReference type="InterPro" id="IPR002312">
    <property type="entry name" value="Asp/Asn-tRNA-synth_IIb"/>
</dbReference>
<dbReference type="InterPro" id="IPR004523">
    <property type="entry name" value="Asp-tRNA_synthase_2"/>
</dbReference>
<evidence type="ECO:0000313" key="13">
    <source>
        <dbReference type="EMBL" id="GFO49984.1"/>
    </source>
</evidence>
<dbReference type="Proteomes" id="UP000735302">
    <property type="component" value="Unassembled WGS sequence"/>
</dbReference>
<keyword evidence="9" id="KW-0648">Protein biosynthesis</keyword>
<evidence type="ECO:0000256" key="7">
    <source>
        <dbReference type="ARBA" id="ARBA00022741"/>
    </source>
</evidence>
<name>A0AAV4E108_9GAST</name>
<evidence type="ECO:0000256" key="8">
    <source>
        <dbReference type="ARBA" id="ARBA00022840"/>
    </source>
</evidence>
<dbReference type="EC" id="6.1.1.12" evidence="3"/>
<keyword evidence="6 13" id="KW-0436">Ligase</keyword>
<comment type="subcellular location">
    <subcellularLocation>
        <location evidence="1">Cytoplasm</location>
    </subcellularLocation>
</comment>
<dbReference type="EMBL" id="BLXT01008557">
    <property type="protein sequence ID" value="GFO49984.1"/>
    <property type="molecule type" value="Genomic_DNA"/>
</dbReference>
<evidence type="ECO:0000256" key="11">
    <source>
        <dbReference type="ARBA" id="ARBA00047904"/>
    </source>
</evidence>
<evidence type="ECO:0000256" key="3">
    <source>
        <dbReference type="ARBA" id="ARBA00012841"/>
    </source>
</evidence>
<proteinExistence type="inferred from homology"/>
<feature type="domain" description="Aminoacyl-tRNA synthetase class II (D/K/N)" evidence="12">
    <location>
        <begin position="10"/>
        <end position="99"/>
    </location>
</feature>
<evidence type="ECO:0000256" key="5">
    <source>
        <dbReference type="ARBA" id="ARBA00022490"/>
    </source>
</evidence>
<dbReference type="PANTHER" id="PTHR43450">
    <property type="entry name" value="ASPARTYL-TRNA SYNTHETASE"/>
    <property type="match status" value="1"/>
</dbReference>
<comment type="caution">
    <text evidence="13">The sequence shown here is derived from an EMBL/GenBank/DDBJ whole genome shotgun (WGS) entry which is preliminary data.</text>
</comment>
<dbReference type="SUPFAM" id="SSF55681">
    <property type="entry name" value="Class II aaRS and biotin synthetases"/>
    <property type="match status" value="1"/>
</dbReference>
<dbReference type="Gene3D" id="3.30.930.10">
    <property type="entry name" value="Bira Bifunctional Protein, Domain 2"/>
    <property type="match status" value="1"/>
</dbReference>
<evidence type="ECO:0000256" key="10">
    <source>
        <dbReference type="ARBA" id="ARBA00023146"/>
    </source>
</evidence>
<dbReference type="GO" id="GO:0004815">
    <property type="term" value="F:aspartate-tRNA ligase activity"/>
    <property type="evidence" value="ECO:0007669"/>
    <property type="project" value="UniProtKB-EC"/>
</dbReference>
<dbReference type="GO" id="GO:0003723">
    <property type="term" value="F:RNA binding"/>
    <property type="evidence" value="ECO:0007669"/>
    <property type="project" value="TreeGrafter"/>
</dbReference>
<dbReference type="PRINTS" id="PR01042">
    <property type="entry name" value="TRNASYNTHASP"/>
</dbReference>
<dbReference type="GO" id="GO:0006422">
    <property type="term" value="P:aspartyl-tRNA aminoacylation"/>
    <property type="evidence" value="ECO:0007669"/>
    <property type="project" value="InterPro"/>
</dbReference>
<gene>
    <name evidence="13" type="ORF">PoB_007648900</name>
</gene>
<keyword evidence="5" id="KW-0963">Cytoplasm</keyword>
<evidence type="ECO:0000313" key="14">
    <source>
        <dbReference type="Proteomes" id="UP000735302"/>
    </source>
</evidence>
<evidence type="ECO:0000256" key="1">
    <source>
        <dbReference type="ARBA" id="ARBA00004496"/>
    </source>
</evidence>
<reference evidence="13 14" key="1">
    <citation type="journal article" date="2021" name="Elife">
        <title>Chloroplast acquisition without the gene transfer in kleptoplastic sea slugs, Plakobranchus ocellatus.</title>
        <authorList>
            <person name="Maeda T."/>
            <person name="Takahashi S."/>
            <person name="Yoshida T."/>
            <person name="Shimamura S."/>
            <person name="Takaki Y."/>
            <person name="Nagai Y."/>
            <person name="Toyoda A."/>
            <person name="Suzuki Y."/>
            <person name="Arimoto A."/>
            <person name="Ishii H."/>
            <person name="Satoh N."/>
            <person name="Nishiyama T."/>
            <person name="Hasebe M."/>
            <person name="Maruyama T."/>
            <person name="Minagawa J."/>
            <person name="Obokata J."/>
            <person name="Shigenobu S."/>
        </authorList>
    </citation>
    <scope>NUCLEOTIDE SEQUENCE [LARGE SCALE GENOMIC DNA]</scope>
</reference>
<organism evidence="13 14">
    <name type="scientific">Plakobranchus ocellatus</name>
    <dbReference type="NCBI Taxonomy" id="259542"/>
    <lineage>
        <taxon>Eukaryota</taxon>
        <taxon>Metazoa</taxon>
        <taxon>Spiralia</taxon>
        <taxon>Lophotrochozoa</taxon>
        <taxon>Mollusca</taxon>
        <taxon>Gastropoda</taxon>
        <taxon>Heterobranchia</taxon>
        <taxon>Euthyneura</taxon>
        <taxon>Panpulmonata</taxon>
        <taxon>Sacoglossa</taxon>
        <taxon>Placobranchoidea</taxon>
        <taxon>Plakobranchidae</taxon>
        <taxon>Plakobranchus</taxon>
    </lineage>
</organism>
<dbReference type="GO" id="GO:0005524">
    <property type="term" value="F:ATP binding"/>
    <property type="evidence" value="ECO:0007669"/>
    <property type="project" value="UniProtKB-KW"/>
</dbReference>
<evidence type="ECO:0000259" key="12">
    <source>
        <dbReference type="Pfam" id="PF00152"/>
    </source>
</evidence>
<dbReference type="InterPro" id="IPR045864">
    <property type="entry name" value="aa-tRNA-synth_II/BPL/LPL"/>
</dbReference>
<dbReference type="PANTHER" id="PTHR43450:SF1">
    <property type="entry name" value="ASPARTATE--TRNA LIGASE, CYTOPLASMIC"/>
    <property type="match status" value="1"/>
</dbReference>